<feature type="non-terminal residue" evidence="1">
    <location>
        <position position="113"/>
    </location>
</feature>
<name>A0A3E2HQ90_SCYLI</name>
<dbReference type="EMBL" id="NCSJ02000007">
    <property type="protein sequence ID" value="RFU35529.1"/>
    <property type="molecule type" value="Genomic_DNA"/>
</dbReference>
<sequence>MDKLKGKVMDILSSSSQWKFKSFIKGIHAILEEGEYVKFQLSIIHERLKDIITKKPHNCKRLQKGGELTALWATAAKEEKEHKEAEKETKKEVKMLQKIANQGKKEQKAAWVA</sequence>
<evidence type="ECO:0000313" key="1">
    <source>
        <dbReference type="EMBL" id="RFU35529.1"/>
    </source>
</evidence>
<gene>
    <name evidence="1" type="ORF">B7463_g805</name>
</gene>
<organism evidence="1 2">
    <name type="scientific">Scytalidium lignicola</name>
    <name type="common">Hyphomycete</name>
    <dbReference type="NCBI Taxonomy" id="5539"/>
    <lineage>
        <taxon>Eukaryota</taxon>
        <taxon>Fungi</taxon>
        <taxon>Dikarya</taxon>
        <taxon>Ascomycota</taxon>
        <taxon>Pezizomycotina</taxon>
        <taxon>Leotiomycetes</taxon>
        <taxon>Leotiomycetes incertae sedis</taxon>
        <taxon>Scytalidium</taxon>
    </lineage>
</organism>
<dbReference type="OrthoDB" id="10518449at2759"/>
<protein>
    <submittedName>
        <fullName evidence="1">Uncharacterized protein</fullName>
    </submittedName>
</protein>
<dbReference type="AlphaFoldDB" id="A0A3E2HQ90"/>
<accession>A0A3E2HQ90</accession>
<reference evidence="1 2" key="1">
    <citation type="submission" date="2018-05" db="EMBL/GenBank/DDBJ databases">
        <title>Draft genome sequence of Scytalidium lignicola DSM 105466, a ubiquitous saprotrophic fungus.</title>
        <authorList>
            <person name="Buettner E."/>
            <person name="Gebauer A.M."/>
            <person name="Hofrichter M."/>
            <person name="Liers C."/>
            <person name="Kellner H."/>
        </authorList>
    </citation>
    <scope>NUCLEOTIDE SEQUENCE [LARGE SCALE GENOMIC DNA]</scope>
    <source>
        <strain evidence="1 2">DSM 105466</strain>
    </source>
</reference>
<keyword evidence="2" id="KW-1185">Reference proteome</keyword>
<proteinExistence type="predicted"/>
<evidence type="ECO:0000313" key="2">
    <source>
        <dbReference type="Proteomes" id="UP000258309"/>
    </source>
</evidence>
<dbReference type="Proteomes" id="UP000258309">
    <property type="component" value="Unassembled WGS sequence"/>
</dbReference>
<feature type="non-terminal residue" evidence="1">
    <location>
        <position position="1"/>
    </location>
</feature>
<comment type="caution">
    <text evidence="1">The sequence shown here is derived from an EMBL/GenBank/DDBJ whole genome shotgun (WGS) entry which is preliminary data.</text>
</comment>